<proteinExistence type="predicted"/>
<feature type="transmembrane region" description="Helical" evidence="1">
    <location>
        <begin position="152"/>
        <end position="171"/>
    </location>
</feature>
<dbReference type="Gene3D" id="3.30.70.270">
    <property type="match status" value="1"/>
</dbReference>
<dbReference type="InterPro" id="IPR043128">
    <property type="entry name" value="Rev_trsase/Diguanyl_cyclase"/>
</dbReference>
<dbReference type="GO" id="GO:0016020">
    <property type="term" value="C:membrane"/>
    <property type="evidence" value="ECO:0007669"/>
    <property type="project" value="InterPro"/>
</dbReference>
<reference evidence="4 5" key="1">
    <citation type="submission" date="2020-04" db="EMBL/GenBank/DDBJ databases">
        <title>Ferrimonas sp. S7 isolated from sea water.</title>
        <authorList>
            <person name="Bae S.S."/>
            <person name="Baek K."/>
        </authorList>
    </citation>
    <scope>NUCLEOTIDE SEQUENCE [LARGE SCALE GENOMIC DNA]</scope>
    <source>
        <strain evidence="4 5">S7</strain>
    </source>
</reference>
<dbReference type="InterPro" id="IPR042461">
    <property type="entry name" value="LapD_MoxY_peri_C"/>
</dbReference>
<dbReference type="KEGG" id="fes:HER31_14375"/>
<keyword evidence="1" id="KW-1133">Transmembrane helix</keyword>
<evidence type="ECO:0000259" key="3">
    <source>
        <dbReference type="PROSITE" id="PS50885"/>
    </source>
</evidence>
<dbReference type="InterPro" id="IPR003660">
    <property type="entry name" value="HAMP_dom"/>
</dbReference>
<dbReference type="CDD" id="cd01948">
    <property type="entry name" value="EAL"/>
    <property type="match status" value="1"/>
</dbReference>
<dbReference type="Gene3D" id="6.20.270.20">
    <property type="entry name" value="LapD/MoxY periplasmic domain"/>
    <property type="match status" value="1"/>
</dbReference>
<dbReference type="EMBL" id="CP051180">
    <property type="protein sequence ID" value="QIZ77975.1"/>
    <property type="molecule type" value="Genomic_DNA"/>
</dbReference>
<dbReference type="SUPFAM" id="SSF55073">
    <property type="entry name" value="Nucleotide cyclase"/>
    <property type="match status" value="1"/>
</dbReference>
<keyword evidence="1" id="KW-0812">Transmembrane</keyword>
<dbReference type="Pfam" id="PF00563">
    <property type="entry name" value="EAL"/>
    <property type="match status" value="1"/>
</dbReference>
<evidence type="ECO:0000313" key="4">
    <source>
        <dbReference type="EMBL" id="QIZ77975.1"/>
    </source>
</evidence>
<dbReference type="PROSITE" id="PS50885">
    <property type="entry name" value="HAMP"/>
    <property type="match status" value="1"/>
</dbReference>
<accession>A0A6H1UFU3</accession>
<keyword evidence="5" id="KW-1185">Reference proteome</keyword>
<evidence type="ECO:0000313" key="5">
    <source>
        <dbReference type="Proteomes" id="UP000501602"/>
    </source>
</evidence>
<organism evidence="4 5">
    <name type="scientific">Ferrimonas lipolytica</name>
    <dbReference type="NCBI Taxonomy" id="2724191"/>
    <lineage>
        <taxon>Bacteria</taxon>
        <taxon>Pseudomonadati</taxon>
        <taxon>Pseudomonadota</taxon>
        <taxon>Gammaproteobacteria</taxon>
        <taxon>Alteromonadales</taxon>
        <taxon>Ferrimonadaceae</taxon>
        <taxon>Ferrimonas</taxon>
    </lineage>
</organism>
<dbReference type="SUPFAM" id="SSF141868">
    <property type="entry name" value="EAL domain-like"/>
    <property type="match status" value="1"/>
</dbReference>
<gene>
    <name evidence="4" type="ORF">HER31_14375</name>
</gene>
<dbReference type="RefSeq" id="WP_168661486.1">
    <property type="nucleotide sequence ID" value="NZ_CP051180.1"/>
</dbReference>
<feature type="domain" description="EAL" evidence="2">
    <location>
        <begin position="402"/>
        <end position="635"/>
    </location>
</feature>
<dbReference type="InterPro" id="IPR029787">
    <property type="entry name" value="Nucleotide_cyclase"/>
</dbReference>
<dbReference type="InterPro" id="IPR035919">
    <property type="entry name" value="EAL_sf"/>
</dbReference>
<sequence>MSLFRVLLLGLLLLVGAISVTSASLYLRGSQQFLSQQLAVYSQDTATSLGLSLAPVLRQHDWVLAESMLDSIFDQGDYALIRLTSLDGAQELLRQRTTGAVAADGWFERLLPLRAPVVSSQINSQWQLVATVEVQASAASSQQLLWQTGRQALLVTLFIAIIAIVVASWLLTRVLKPLALAEQQANGLRRHHYIRQEQIPSIREMASLVRTMNLMVDNSEAMVKQQVVRMERLRRQTLVDDDTGLGNLSRYQQRVGQALKDREHQGGTLLKLHLTGIDRIELQHGSGSSKTLLQQVAATLTKFALQLPLGRLYRTGFAEFTLLFPGLQLSQLSAEEMALRGELSSLVHQAGADRVLLAACEYHLNDQPNEVEQQLELLLSEAIALPDSSVFKGSASATEEVPLAQQQQLLQRLLNTAPSLLVQSVENANNHVLHREILTRFNDGEQHYNPGPVMAMAARQQSYRQLDLLVLNTLKSELGNGVEGSLSCNLTAESVLDPQLPAMLQRILDGYWQQLLLEIPERALLLDADATVRFIERMALLGARIWLDHTTPAGMVLMSQHGLEGIKLDPGYTRALLTDGSHSDLIEMMIAAAHSRGISVVAQQVEEPELANALWQLGIDGVQGFAVAKPVPLNE</sequence>
<dbReference type="PROSITE" id="PS50883">
    <property type="entry name" value="EAL"/>
    <property type="match status" value="1"/>
</dbReference>
<dbReference type="Gene3D" id="3.30.110.200">
    <property type="match status" value="1"/>
</dbReference>
<dbReference type="Proteomes" id="UP000501602">
    <property type="component" value="Chromosome"/>
</dbReference>
<evidence type="ECO:0000259" key="2">
    <source>
        <dbReference type="PROSITE" id="PS50883"/>
    </source>
</evidence>
<dbReference type="GO" id="GO:0007165">
    <property type="term" value="P:signal transduction"/>
    <property type="evidence" value="ECO:0007669"/>
    <property type="project" value="InterPro"/>
</dbReference>
<dbReference type="SMART" id="SM00267">
    <property type="entry name" value="GGDEF"/>
    <property type="match status" value="1"/>
</dbReference>
<dbReference type="InterPro" id="IPR000160">
    <property type="entry name" value="GGDEF_dom"/>
</dbReference>
<dbReference type="Pfam" id="PF16448">
    <property type="entry name" value="LapD_MoxY_N"/>
    <property type="match status" value="1"/>
</dbReference>
<dbReference type="AlphaFoldDB" id="A0A6H1UFU3"/>
<feature type="domain" description="HAMP" evidence="3">
    <location>
        <begin position="172"/>
        <end position="224"/>
    </location>
</feature>
<dbReference type="Gene3D" id="3.20.20.450">
    <property type="entry name" value="EAL domain"/>
    <property type="match status" value="1"/>
</dbReference>
<dbReference type="PANTHER" id="PTHR33121:SF79">
    <property type="entry name" value="CYCLIC DI-GMP PHOSPHODIESTERASE PDED-RELATED"/>
    <property type="match status" value="1"/>
</dbReference>
<name>A0A6H1UFU3_9GAMM</name>
<dbReference type="InterPro" id="IPR050706">
    <property type="entry name" value="Cyclic-di-GMP_PDE-like"/>
</dbReference>
<dbReference type="InterPro" id="IPR032244">
    <property type="entry name" value="LapD_MoxY_N"/>
</dbReference>
<dbReference type="InterPro" id="IPR001633">
    <property type="entry name" value="EAL_dom"/>
</dbReference>
<dbReference type="GO" id="GO:0071111">
    <property type="term" value="F:cyclic-guanylate-specific phosphodiesterase activity"/>
    <property type="evidence" value="ECO:0007669"/>
    <property type="project" value="InterPro"/>
</dbReference>
<dbReference type="SMART" id="SM00052">
    <property type="entry name" value="EAL"/>
    <property type="match status" value="1"/>
</dbReference>
<protein>
    <submittedName>
        <fullName evidence="4">EAL domain-containing protein</fullName>
    </submittedName>
</protein>
<evidence type="ECO:0000256" key="1">
    <source>
        <dbReference type="SAM" id="Phobius"/>
    </source>
</evidence>
<dbReference type="PANTHER" id="PTHR33121">
    <property type="entry name" value="CYCLIC DI-GMP PHOSPHODIESTERASE PDEF"/>
    <property type="match status" value="1"/>
</dbReference>
<keyword evidence="1" id="KW-0472">Membrane</keyword>